<keyword evidence="3" id="KW-0614">Plasmid</keyword>
<name>A0A0J8TKC5_ACIBA</name>
<dbReference type="Proteomes" id="UP000197394">
    <property type="component" value="Unassembled WGS sequence"/>
</dbReference>
<accession>A0A0J8TKC5</accession>
<dbReference type="AlphaFoldDB" id="A0A0J8TKC5"/>
<reference evidence="3" key="3">
    <citation type="submission" date="2021-03" db="EMBL/GenBank/DDBJ databases">
        <title>Complete genome sequencing of Acinetobacter baumannii.</title>
        <authorList>
            <person name="Yadav B."/>
            <person name="Makwana N."/>
            <person name="Kharat A.S."/>
            <person name="Veeraraghavan B."/>
            <person name="Vijayakumar S."/>
            <person name="Priya M."/>
        </authorList>
    </citation>
    <scope>NUCLEOTIDE SEQUENCE</scope>
    <source>
        <strain evidence="3">KSK6</strain>
        <plasmid evidence="3">p3KSK6</plasmid>
    </source>
</reference>
<organism evidence="1 5">
    <name type="scientific">Acinetobacter baumannii</name>
    <dbReference type="NCBI Taxonomy" id="470"/>
    <lineage>
        <taxon>Bacteria</taxon>
        <taxon>Pseudomonadati</taxon>
        <taxon>Pseudomonadota</taxon>
        <taxon>Gammaproteobacteria</taxon>
        <taxon>Moraxellales</taxon>
        <taxon>Moraxellaceae</taxon>
        <taxon>Acinetobacter</taxon>
        <taxon>Acinetobacter calcoaceticus/baumannii complex</taxon>
    </lineage>
</organism>
<reference evidence="2 4" key="1">
    <citation type="submission" date="2017-05" db="EMBL/GenBank/DDBJ databases">
        <title>Draft genome sequence of MDR A. baumannii AB360.</title>
        <authorList>
            <person name="Wareham D.W."/>
            <person name="Bean D.C."/>
        </authorList>
    </citation>
    <scope>NUCLEOTIDE SEQUENCE [LARGE SCALE GENOMIC DNA]</scope>
    <source>
        <strain evidence="2 4">AB360</strain>
    </source>
</reference>
<geneLocation type="plasmid" evidence="3 6">
    <name>p3KSK6</name>
</geneLocation>
<gene>
    <name evidence="2" type="ORF">CBE85_20150</name>
    <name evidence="1" type="ORF">F2P40_21060</name>
    <name evidence="3" type="ORF">J6E47_21110</name>
</gene>
<dbReference type="EMBL" id="NGKM01000042">
    <property type="protein sequence ID" value="OWK64771.1"/>
    <property type="molecule type" value="Genomic_DNA"/>
</dbReference>
<evidence type="ECO:0000313" key="1">
    <source>
        <dbReference type="EMBL" id="MQR51763.1"/>
    </source>
</evidence>
<dbReference type="EMBL" id="CP072273">
    <property type="protein sequence ID" value="QTK45775.1"/>
    <property type="molecule type" value="Genomic_DNA"/>
</dbReference>
<evidence type="ECO:0000313" key="4">
    <source>
        <dbReference type="Proteomes" id="UP000197394"/>
    </source>
</evidence>
<dbReference type="Pfam" id="PF12686">
    <property type="entry name" value="DUF3800"/>
    <property type="match status" value="1"/>
</dbReference>
<sequence length="246" mass="28620">MKKNVAVAYLDECGDLGWKLDREYQDHGSSRFFVVAMVVGFQDSYRRFSKIIKSWHKHQKWTTKSEKKWATVDSHKARMNFLKFLKDELNQNRELKLYAIVFNKLNKPENLITHEESGETRRGISHLIYGSAVAQMLSAILRDIDLDNFSYCPDDLNENVRTLEHILEYQTIFLNRQKTRLKRMEYVKAMDSGLNCADMVAGAVWENFERGNPIYFDEIKNSIEIIHLCPTVPTLIDDESSESGVA</sequence>
<evidence type="ECO:0000313" key="2">
    <source>
        <dbReference type="EMBL" id="OWK64771.1"/>
    </source>
</evidence>
<evidence type="ECO:0000313" key="6">
    <source>
        <dbReference type="Proteomes" id="UP000664966"/>
    </source>
</evidence>
<evidence type="ECO:0000313" key="5">
    <source>
        <dbReference type="Proteomes" id="UP000461234"/>
    </source>
</evidence>
<dbReference type="EMBL" id="WIOC01000069">
    <property type="protein sequence ID" value="MQR51763.1"/>
    <property type="molecule type" value="Genomic_DNA"/>
</dbReference>
<proteinExistence type="predicted"/>
<protein>
    <submittedName>
        <fullName evidence="3">DUF3800 domain-containing protein</fullName>
    </submittedName>
</protein>
<reference evidence="1 5" key="2">
    <citation type="submission" date="2019-10" db="EMBL/GenBank/DDBJ databases">
        <title>Genetic environment of the oxa23 gene and comparative analysis of carbapenem resistant Acinetobacter baumannii isolates belonging to global clone 1, lineage 2 recovered in a burns hospital outbreak in 2012-2013.</title>
        <authorList>
            <person name="Douraghi M."/>
            <person name="Aris P."/>
            <person name="Kenyon J."/>
            <person name="Hamidian M."/>
        </authorList>
    </citation>
    <scope>NUCLEOTIDE SEQUENCE [LARGE SCALE GENOMIC DNA]</scope>
    <source>
        <strain evidence="1 5">ABS103</strain>
    </source>
</reference>
<dbReference type="Proteomes" id="UP000664966">
    <property type="component" value="Plasmid p3KSK6"/>
</dbReference>
<dbReference type="Proteomes" id="UP000461234">
    <property type="component" value="Unassembled WGS sequence"/>
</dbReference>
<dbReference type="InterPro" id="IPR024524">
    <property type="entry name" value="DUF3800"/>
</dbReference>
<evidence type="ECO:0000313" key="3">
    <source>
        <dbReference type="EMBL" id="QTK45775.1"/>
    </source>
</evidence>
<dbReference type="RefSeq" id="WP_031380848.1">
    <property type="nucleotide sequence ID" value="NZ_CAJHGJ010000044.1"/>
</dbReference>